<dbReference type="Pfam" id="PF17921">
    <property type="entry name" value="Integrase_H2C2"/>
    <property type="match status" value="1"/>
</dbReference>
<dbReference type="SUPFAM" id="SSF53098">
    <property type="entry name" value="Ribonuclease H-like"/>
    <property type="match status" value="1"/>
</dbReference>
<feature type="non-terminal residue" evidence="2">
    <location>
        <position position="163"/>
    </location>
</feature>
<evidence type="ECO:0000313" key="2">
    <source>
        <dbReference type="EMBL" id="KAL0291354.1"/>
    </source>
</evidence>
<dbReference type="EMBL" id="JACGWK010001313">
    <property type="protein sequence ID" value="KAL0291354.1"/>
    <property type="molecule type" value="Genomic_DNA"/>
</dbReference>
<dbReference type="AlphaFoldDB" id="A0AAW2JA52"/>
<dbReference type="GO" id="GO:0015074">
    <property type="term" value="P:DNA integration"/>
    <property type="evidence" value="ECO:0007669"/>
    <property type="project" value="InterPro"/>
</dbReference>
<reference evidence="2" key="1">
    <citation type="submission" date="2020-06" db="EMBL/GenBank/DDBJ databases">
        <authorList>
            <person name="Li T."/>
            <person name="Hu X."/>
            <person name="Zhang T."/>
            <person name="Song X."/>
            <person name="Zhang H."/>
            <person name="Dai N."/>
            <person name="Sheng W."/>
            <person name="Hou X."/>
            <person name="Wei L."/>
        </authorList>
    </citation>
    <scope>NUCLEOTIDE SEQUENCE</scope>
    <source>
        <strain evidence="2">G01</strain>
        <tissue evidence="2">Leaf</tissue>
    </source>
</reference>
<dbReference type="InterPro" id="IPR041588">
    <property type="entry name" value="Integrase_H2C2"/>
</dbReference>
<dbReference type="GO" id="GO:0003676">
    <property type="term" value="F:nucleic acid binding"/>
    <property type="evidence" value="ECO:0007669"/>
    <property type="project" value="InterPro"/>
</dbReference>
<accession>A0AAW2JA52</accession>
<protein>
    <recommendedName>
        <fullName evidence="1">Integrase catalytic domain-containing protein</fullName>
    </recommendedName>
</protein>
<evidence type="ECO:0000259" key="1">
    <source>
        <dbReference type="PROSITE" id="PS50994"/>
    </source>
</evidence>
<dbReference type="InterPro" id="IPR036397">
    <property type="entry name" value="RNaseH_sf"/>
</dbReference>
<comment type="caution">
    <text evidence="2">The sequence shown here is derived from an EMBL/GenBank/DDBJ whole genome shotgun (WGS) entry which is preliminary data.</text>
</comment>
<dbReference type="InterPro" id="IPR001584">
    <property type="entry name" value="Integrase_cat-core"/>
</dbReference>
<dbReference type="InterPro" id="IPR052160">
    <property type="entry name" value="Gypsy_RT_Integrase-like"/>
</dbReference>
<reference evidence="2" key="2">
    <citation type="journal article" date="2024" name="Plant">
        <title>Genomic evolution and insights into agronomic trait innovations of Sesamum species.</title>
        <authorList>
            <person name="Miao H."/>
            <person name="Wang L."/>
            <person name="Qu L."/>
            <person name="Liu H."/>
            <person name="Sun Y."/>
            <person name="Le M."/>
            <person name="Wang Q."/>
            <person name="Wei S."/>
            <person name="Zheng Y."/>
            <person name="Lin W."/>
            <person name="Duan Y."/>
            <person name="Cao H."/>
            <person name="Xiong S."/>
            <person name="Wang X."/>
            <person name="Wei L."/>
            <person name="Li C."/>
            <person name="Ma Q."/>
            <person name="Ju M."/>
            <person name="Zhao R."/>
            <person name="Li G."/>
            <person name="Mu C."/>
            <person name="Tian Q."/>
            <person name="Mei H."/>
            <person name="Zhang T."/>
            <person name="Gao T."/>
            <person name="Zhang H."/>
        </authorList>
    </citation>
    <scope>NUCLEOTIDE SEQUENCE</scope>
    <source>
        <strain evidence="2">G01</strain>
    </source>
</reference>
<dbReference type="Gene3D" id="3.30.420.10">
    <property type="entry name" value="Ribonuclease H-like superfamily/Ribonuclease H"/>
    <property type="match status" value="1"/>
</dbReference>
<dbReference type="InterPro" id="IPR012337">
    <property type="entry name" value="RNaseH-like_sf"/>
</dbReference>
<gene>
    <name evidence="2" type="ORF">Sangu_2535900</name>
</gene>
<proteinExistence type="predicted"/>
<organism evidence="2">
    <name type="scientific">Sesamum angustifolium</name>
    <dbReference type="NCBI Taxonomy" id="2727405"/>
    <lineage>
        <taxon>Eukaryota</taxon>
        <taxon>Viridiplantae</taxon>
        <taxon>Streptophyta</taxon>
        <taxon>Embryophyta</taxon>
        <taxon>Tracheophyta</taxon>
        <taxon>Spermatophyta</taxon>
        <taxon>Magnoliopsida</taxon>
        <taxon>eudicotyledons</taxon>
        <taxon>Gunneridae</taxon>
        <taxon>Pentapetalae</taxon>
        <taxon>asterids</taxon>
        <taxon>lamiids</taxon>
        <taxon>Lamiales</taxon>
        <taxon>Pedaliaceae</taxon>
        <taxon>Sesamum</taxon>
    </lineage>
</organism>
<name>A0AAW2JA52_9LAMI</name>
<sequence>MEVLLRSNLKKVRTQPEIPSILEFCHSYACGGHFGPKRTALKILECGLFWPKLFKDSYLFCKSCKNCQKTGNLGPRDQMPLAPILVCEIFDVWGIDFMGPFPSSFGKTYIILGVDYVSKWVEAKATRTDDARTVIDFVKANIFSRYGYLELSSVIEGLIFATR</sequence>
<dbReference type="PANTHER" id="PTHR47266">
    <property type="entry name" value="ENDONUCLEASE-RELATED"/>
    <property type="match status" value="1"/>
</dbReference>
<feature type="domain" description="Integrase catalytic" evidence="1">
    <location>
        <begin position="79"/>
        <end position="163"/>
    </location>
</feature>
<dbReference type="PROSITE" id="PS50994">
    <property type="entry name" value="INTEGRASE"/>
    <property type="match status" value="1"/>
</dbReference>
<dbReference type="Gene3D" id="1.10.340.70">
    <property type="match status" value="1"/>
</dbReference>